<dbReference type="EnsemblMetazoa" id="GPAI010921-RA">
    <property type="protein sequence ID" value="GPAI010921-PA"/>
    <property type="gene ID" value="GPAI010921"/>
</dbReference>
<sequence length="149" mass="16510">MIVVTVWCGCYCRCYMIPELQLITLFPVVIAFFHNFPIAYCLLPIANSEGKCLVSSLRSKPYSDLIYASSRSKKTGDTNKQPPSSSLESTQTSPPHHNTVNTIAIVGRHHCHQQRTTGITHRERVICHSTHQTGVDFANSAASSGNVFM</sequence>
<feature type="compositionally biased region" description="Polar residues" evidence="1">
    <location>
        <begin position="78"/>
        <end position="98"/>
    </location>
</feature>
<protein>
    <submittedName>
        <fullName evidence="2">Uncharacterized protein</fullName>
    </submittedName>
</protein>
<dbReference type="AlphaFoldDB" id="A0A1A9ZCZ6"/>
<evidence type="ECO:0000256" key="1">
    <source>
        <dbReference type="SAM" id="MobiDB-lite"/>
    </source>
</evidence>
<feature type="region of interest" description="Disordered" evidence="1">
    <location>
        <begin position="68"/>
        <end position="98"/>
    </location>
</feature>
<accession>A0A1A9ZCZ6</accession>
<reference evidence="2" key="2">
    <citation type="submission" date="2020-05" db="UniProtKB">
        <authorList>
            <consortium name="EnsemblMetazoa"/>
        </authorList>
    </citation>
    <scope>IDENTIFICATION</scope>
    <source>
        <strain evidence="2">IAEA</strain>
    </source>
</reference>
<reference evidence="3" key="1">
    <citation type="submission" date="2014-03" db="EMBL/GenBank/DDBJ databases">
        <authorList>
            <person name="Aksoy S."/>
            <person name="Warren W."/>
            <person name="Wilson R.K."/>
        </authorList>
    </citation>
    <scope>NUCLEOTIDE SEQUENCE [LARGE SCALE GENOMIC DNA]</scope>
    <source>
        <strain evidence="3">IAEA</strain>
    </source>
</reference>
<dbReference type="Proteomes" id="UP000092445">
    <property type="component" value="Unassembled WGS sequence"/>
</dbReference>
<evidence type="ECO:0000313" key="3">
    <source>
        <dbReference type="Proteomes" id="UP000092445"/>
    </source>
</evidence>
<dbReference type="VEuPathDB" id="VectorBase:GPAI010921"/>
<name>A0A1A9ZCZ6_GLOPL</name>
<evidence type="ECO:0000313" key="2">
    <source>
        <dbReference type="EnsemblMetazoa" id="GPAI010921-PA"/>
    </source>
</evidence>
<organism evidence="2 3">
    <name type="scientific">Glossina pallidipes</name>
    <name type="common">Tsetse fly</name>
    <dbReference type="NCBI Taxonomy" id="7398"/>
    <lineage>
        <taxon>Eukaryota</taxon>
        <taxon>Metazoa</taxon>
        <taxon>Ecdysozoa</taxon>
        <taxon>Arthropoda</taxon>
        <taxon>Hexapoda</taxon>
        <taxon>Insecta</taxon>
        <taxon>Pterygota</taxon>
        <taxon>Neoptera</taxon>
        <taxon>Endopterygota</taxon>
        <taxon>Diptera</taxon>
        <taxon>Brachycera</taxon>
        <taxon>Muscomorpha</taxon>
        <taxon>Hippoboscoidea</taxon>
        <taxon>Glossinidae</taxon>
        <taxon>Glossina</taxon>
    </lineage>
</organism>
<proteinExistence type="predicted"/>
<keyword evidence="3" id="KW-1185">Reference proteome</keyword>